<dbReference type="Proteomes" id="UP000070404">
    <property type="component" value="Unassembled WGS sequence"/>
</dbReference>
<reference evidence="2 3" key="1">
    <citation type="journal article" date="2016" name="Sci. Rep.">
        <title>Metabolic traits of an uncultured archaeal lineage -MSBL1- from brine pools of the Red Sea.</title>
        <authorList>
            <person name="Mwirichia R."/>
            <person name="Alam I."/>
            <person name="Rashid M."/>
            <person name="Vinu M."/>
            <person name="Ba-Alawi W."/>
            <person name="Anthony Kamau A."/>
            <person name="Kamanda Ngugi D."/>
            <person name="Goker M."/>
            <person name="Klenk H.P."/>
            <person name="Bajic V."/>
            <person name="Stingl U."/>
        </authorList>
    </citation>
    <scope>NUCLEOTIDE SEQUENCE [LARGE SCALE GENOMIC DNA]</scope>
    <source>
        <strain evidence="2">SCGC-AAA382C18</strain>
    </source>
</reference>
<dbReference type="InterPro" id="IPR001584">
    <property type="entry name" value="Integrase_cat-core"/>
</dbReference>
<dbReference type="SUPFAM" id="SSF53098">
    <property type="entry name" value="Ribonuclease H-like"/>
    <property type="match status" value="1"/>
</dbReference>
<accession>A0A133VKV0</accession>
<evidence type="ECO:0000313" key="2">
    <source>
        <dbReference type="EMBL" id="KXB07076.1"/>
    </source>
</evidence>
<proteinExistence type="predicted"/>
<comment type="caution">
    <text evidence="2">The sequence shown here is derived from an EMBL/GenBank/DDBJ whole genome shotgun (WGS) entry which is preliminary data.</text>
</comment>
<evidence type="ECO:0000259" key="1">
    <source>
        <dbReference type="PROSITE" id="PS50994"/>
    </source>
</evidence>
<dbReference type="PROSITE" id="PS50994">
    <property type="entry name" value="INTEGRASE"/>
    <property type="match status" value="1"/>
</dbReference>
<dbReference type="Pfam" id="PF13683">
    <property type="entry name" value="rve_3"/>
    <property type="match status" value="1"/>
</dbReference>
<evidence type="ECO:0000313" key="3">
    <source>
        <dbReference type="Proteomes" id="UP000070404"/>
    </source>
</evidence>
<dbReference type="GO" id="GO:0015074">
    <property type="term" value="P:DNA integration"/>
    <property type="evidence" value="ECO:0007669"/>
    <property type="project" value="InterPro"/>
</dbReference>
<gene>
    <name evidence="2" type="ORF">AKJ52_00990</name>
</gene>
<dbReference type="EMBL" id="LHYF01000011">
    <property type="protein sequence ID" value="KXB07076.1"/>
    <property type="molecule type" value="Genomic_DNA"/>
</dbReference>
<dbReference type="AlphaFoldDB" id="A0A133VKV0"/>
<name>A0A133VKV0_9EURY</name>
<protein>
    <recommendedName>
        <fullName evidence="1">Integrase catalytic domain-containing protein</fullName>
    </recommendedName>
</protein>
<keyword evidence="3" id="KW-1185">Reference proteome</keyword>
<dbReference type="InterPro" id="IPR012337">
    <property type="entry name" value="RNaseH-like_sf"/>
</dbReference>
<organism evidence="2 3">
    <name type="scientific">candidate division MSBL1 archaeon SCGC-AAA382C18</name>
    <dbReference type="NCBI Taxonomy" id="1698281"/>
    <lineage>
        <taxon>Archaea</taxon>
        <taxon>Methanobacteriati</taxon>
        <taxon>Methanobacteriota</taxon>
        <taxon>candidate division MSBL1</taxon>
    </lineage>
</organism>
<sequence>MHYSMNAVDKKTKYNLNTKFIQGRTNENFDEYFKELKSAIGEQVREIYDKEKQKPSEDRNLVTFVTDELDQYENAFEKHFTHMADLDFGVPIAQSEYGLEHNNNPIERHNGDIKQRYKVMRNFKSYESAAAFLSLRRTIYNHIRPHQSLGHTPGKEAGIGLDLARNRLLDLIETCATKK</sequence>
<feature type="domain" description="Integrase catalytic" evidence="1">
    <location>
        <begin position="1"/>
        <end position="161"/>
    </location>
</feature>